<protein>
    <submittedName>
        <fullName evidence="1">Uncharacterized protein</fullName>
    </submittedName>
</protein>
<organism evidence="1 2">
    <name type="scientific">Pistacia integerrima</name>
    <dbReference type="NCBI Taxonomy" id="434235"/>
    <lineage>
        <taxon>Eukaryota</taxon>
        <taxon>Viridiplantae</taxon>
        <taxon>Streptophyta</taxon>
        <taxon>Embryophyta</taxon>
        <taxon>Tracheophyta</taxon>
        <taxon>Spermatophyta</taxon>
        <taxon>Magnoliopsida</taxon>
        <taxon>eudicotyledons</taxon>
        <taxon>Gunneridae</taxon>
        <taxon>Pentapetalae</taxon>
        <taxon>rosids</taxon>
        <taxon>malvids</taxon>
        <taxon>Sapindales</taxon>
        <taxon>Anacardiaceae</taxon>
        <taxon>Pistacia</taxon>
    </lineage>
</organism>
<keyword evidence="2" id="KW-1185">Reference proteome</keyword>
<gene>
    <name evidence="1" type="ORF">Pint_33633</name>
</gene>
<name>A0ACC0X8U8_9ROSI</name>
<dbReference type="EMBL" id="CM047749">
    <property type="protein sequence ID" value="KAJ0010889.1"/>
    <property type="molecule type" value="Genomic_DNA"/>
</dbReference>
<evidence type="ECO:0000313" key="2">
    <source>
        <dbReference type="Proteomes" id="UP001163603"/>
    </source>
</evidence>
<accession>A0ACC0X8U8</accession>
<sequence>MATSASKPILVKQLKEYLQEKQEPFKLSTYLLERTYSRKQSSSSNEGNRYCLTTSTENLKEPCSHELNKKRTLHTPRTLKWMLHKLITPNDKQELSTCNKAVKDKLISETMDMIQQIAETNWFSTVSNVTALSTSSDCGAPEANPSCEPQNGSLCIETSQH</sequence>
<evidence type="ECO:0000313" key="1">
    <source>
        <dbReference type="EMBL" id="KAJ0010889.1"/>
    </source>
</evidence>
<proteinExistence type="predicted"/>
<dbReference type="Proteomes" id="UP001163603">
    <property type="component" value="Chromosome 14"/>
</dbReference>
<reference evidence="2" key="1">
    <citation type="journal article" date="2023" name="G3 (Bethesda)">
        <title>Genome assembly and association tests identify interacting loci associated with vigor, precocity, and sex in interspecific pistachio rootstocks.</title>
        <authorList>
            <person name="Palmer W."/>
            <person name="Jacygrad E."/>
            <person name="Sagayaradj S."/>
            <person name="Cavanaugh K."/>
            <person name="Han R."/>
            <person name="Bertier L."/>
            <person name="Beede B."/>
            <person name="Kafkas S."/>
            <person name="Golino D."/>
            <person name="Preece J."/>
            <person name="Michelmore R."/>
        </authorList>
    </citation>
    <scope>NUCLEOTIDE SEQUENCE [LARGE SCALE GENOMIC DNA]</scope>
</reference>
<comment type="caution">
    <text evidence="1">The sequence shown here is derived from an EMBL/GenBank/DDBJ whole genome shotgun (WGS) entry which is preliminary data.</text>
</comment>